<dbReference type="Gene3D" id="3.30.460.40">
    <property type="match status" value="1"/>
</dbReference>
<organism evidence="1 2">
    <name type="scientific">Azospirillum brasilense</name>
    <dbReference type="NCBI Taxonomy" id="192"/>
    <lineage>
        <taxon>Bacteria</taxon>
        <taxon>Pseudomonadati</taxon>
        <taxon>Pseudomonadota</taxon>
        <taxon>Alphaproteobacteria</taxon>
        <taxon>Rhodospirillales</taxon>
        <taxon>Azospirillaceae</taxon>
        <taxon>Azospirillum</taxon>
    </lineage>
</organism>
<protein>
    <recommendedName>
        <fullName evidence="3">Nucleotidyltransferase family protein</fullName>
    </recommendedName>
</protein>
<evidence type="ECO:0008006" key="3">
    <source>
        <dbReference type="Google" id="ProtNLM"/>
    </source>
</evidence>
<dbReference type="InterPro" id="IPR043519">
    <property type="entry name" value="NT_sf"/>
</dbReference>
<dbReference type="AlphaFoldDB" id="A0A560BFZ1"/>
<evidence type="ECO:0000313" key="2">
    <source>
        <dbReference type="Proteomes" id="UP000316083"/>
    </source>
</evidence>
<dbReference type="RefSeq" id="WP_145675066.1">
    <property type="nucleotide sequence ID" value="NZ_VITF01000003.1"/>
</dbReference>
<gene>
    <name evidence="1" type="ORF">FBZ82_103524</name>
</gene>
<comment type="caution">
    <text evidence="1">The sequence shown here is derived from an EMBL/GenBank/DDBJ whole genome shotgun (WGS) entry which is preliminary data.</text>
</comment>
<sequence>MDGNCEGQGRESRGREGRAHVSAEAEAFYTESLKILTESGIPFLLGGTYALSAYTGITRPTKDIDVFCRGGDFPRILSHFQDRGFTTEIEDERWIGKVLHGDLFFDVIFNSAAAINPVNDRWFEEDHRALVCGTDVQLIPPTEMVFSKAFVQMRHKHDGPDVAHMILKQHAHIDWKRLLGHMEQYWEVLLMHVLNFRFIYPTERDHIPDWLLQELLDRLNERAKLPVPQTRICRGRLFSREDYRIDVTDWGFADVVGEETKHG</sequence>
<reference evidence="1 2" key="1">
    <citation type="submission" date="2019-06" db="EMBL/GenBank/DDBJ databases">
        <title>Genomic Encyclopedia of Type Strains, Phase IV (KMG-V): Genome sequencing to study the core and pangenomes of soil and plant-associated prokaryotes.</title>
        <authorList>
            <person name="Whitman W."/>
        </authorList>
    </citation>
    <scope>NUCLEOTIDE SEQUENCE [LARGE SCALE GENOMIC DNA]</scope>
    <source>
        <strain evidence="1 2">BR 11796</strain>
    </source>
</reference>
<proteinExistence type="predicted"/>
<dbReference type="Proteomes" id="UP000316083">
    <property type="component" value="Unassembled WGS sequence"/>
</dbReference>
<evidence type="ECO:0000313" key="1">
    <source>
        <dbReference type="EMBL" id="TWA71547.1"/>
    </source>
</evidence>
<dbReference type="EMBL" id="VITF01000003">
    <property type="protein sequence ID" value="TWA71547.1"/>
    <property type="molecule type" value="Genomic_DNA"/>
</dbReference>
<accession>A0A560BFZ1</accession>
<dbReference type="SUPFAM" id="SSF81301">
    <property type="entry name" value="Nucleotidyltransferase"/>
    <property type="match status" value="1"/>
</dbReference>
<name>A0A560BFZ1_AZOBR</name>